<comment type="caution">
    <text evidence="10">The sequence shown here is derived from an EMBL/GenBank/DDBJ whole genome shotgun (WGS) entry which is preliminary data.</text>
</comment>
<evidence type="ECO:0000256" key="5">
    <source>
        <dbReference type="ARBA" id="ARBA00023134"/>
    </source>
</evidence>
<dbReference type="Pfam" id="PF13167">
    <property type="entry name" value="GTP-bdg_N"/>
    <property type="match status" value="1"/>
</dbReference>
<dbReference type="Gene3D" id="3.40.50.11060">
    <property type="entry name" value="GTPase HflX, N-terminal domain"/>
    <property type="match status" value="1"/>
</dbReference>
<comment type="subcellular location">
    <subcellularLocation>
        <location evidence="6">Cytoplasm</location>
    </subcellularLocation>
    <text evidence="6">May associate with membranes.</text>
</comment>
<accession>A0AA36Y689</accession>
<evidence type="ECO:0000256" key="7">
    <source>
        <dbReference type="PIRSR" id="PIRSR006809-1"/>
    </source>
</evidence>
<organism evidence="10 11">
    <name type="scientific">Stomatobaculum longum</name>
    <dbReference type="NCBI Taxonomy" id="796942"/>
    <lineage>
        <taxon>Bacteria</taxon>
        <taxon>Bacillati</taxon>
        <taxon>Bacillota</taxon>
        <taxon>Clostridia</taxon>
        <taxon>Lachnospirales</taxon>
        <taxon>Lachnospiraceae</taxon>
        <taxon>Stomatobaculum</taxon>
    </lineage>
</organism>
<comment type="similarity">
    <text evidence="6">Belongs to the TRAFAC class OBG-HflX-like GTPase superfamily. HflX GTPase family.</text>
</comment>
<evidence type="ECO:0000313" key="11">
    <source>
        <dbReference type="Proteomes" id="UP000018466"/>
    </source>
</evidence>
<dbReference type="InterPro" id="IPR016496">
    <property type="entry name" value="GTPase_HflX"/>
</dbReference>
<keyword evidence="4 8" id="KW-0460">Magnesium</keyword>
<feature type="domain" description="Hflx-type G" evidence="9">
    <location>
        <begin position="202"/>
        <end position="367"/>
    </location>
</feature>
<comment type="cofactor">
    <cofactor evidence="8">
        <name>Mg(2+)</name>
        <dbReference type="ChEBI" id="CHEBI:18420"/>
    </cofactor>
</comment>
<dbReference type="PRINTS" id="PR00326">
    <property type="entry name" value="GTP1OBG"/>
</dbReference>
<dbReference type="InterPro" id="IPR032305">
    <property type="entry name" value="GTP-bd_M"/>
</dbReference>
<dbReference type="SUPFAM" id="SSF52540">
    <property type="entry name" value="P-loop containing nucleoside triphosphate hydrolases"/>
    <property type="match status" value="1"/>
</dbReference>
<name>A0AA36Y689_9FIRM</name>
<sequence length="424" mass="46620">MAELIVTEEAKERVVLIGIQQRERDGSEESLTELGELLKTAGAEPVGRLLQPREAPDSGTYFGKGKVEELRELLLSLEADAVAADDELSPAQMKNLSEALGVKVMDRTMIILDIFAQHAVTAEGKLQVELAQLHYTQAHLLGMHSSLSRLGGGVGTRGPGEQKLELDRRAIRARISFLREKLGELKRHREVSRAQREKSGSYIVALVGYTNAGKSTLLNRLTDAGILAENKLFATLDPTTRKLSLPGGEEVLVTDTVGFIRKLPHQLIEAFHSTLEEARYADLILHVVDASSPEADTQMAVVYETLRELKALEDHSIIAVYNKTDLPGTETLPKDIHAAASVRISAATGEGIAALKELISAEKKKSRRAFEALFPYAAAGRIQSIRRQGKLLTERYEPEGIYVRAEVPAALYEQLMQEQQSQSN</sequence>
<evidence type="ECO:0000256" key="6">
    <source>
        <dbReference type="HAMAP-Rule" id="MF_00900"/>
    </source>
</evidence>
<feature type="binding site" evidence="7">
    <location>
        <begin position="322"/>
        <end position="325"/>
    </location>
    <ligand>
        <name>GTP</name>
        <dbReference type="ChEBI" id="CHEBI:37565"/>
    </ligand>
</feature>
<evidence type="ECO:0000256" key="8">
    <source>
        <dbReference type="PIRSR" id="PIRSR006809-2"/>
    </source>
</evidence>
<evidence type="ECO:0000256" key="3">
    <source>
        <dbReference type="ARBA" id="ARBA00022741"/>
    </source>
</evidence>
<feature type="binding site" evidence="8">
    <location>
        <position position="235"/>
    </location>
    <ligand>
        <name>Mg(2+)</name>
        <dbReference type="ChEBI" id="CHEBI:18420"/>
    </ligand>
</feature>
<dbReference type="Pfam" id="PF16360">
    <property type="entry name" value="GTP-bdg_M"/>
    <property type="match status" value="1"/>
</dbReference>
<protein>
    <recommendedName>
        <fullName evidence="6">GTPase HflX</fullName>
    </recommendedName>
    <alternativeName>
        <fullName evidence="6">GTP-binding protein HflX</fullName>
    </alternativeName>
</protein>
<keyword evidence="11" id="KW-1185">Reference proteome</keyword>
<comment type="subunit">
    <text evidence="6">Monomer. Associates with the 50S ribosomal subunit.</text>
</comment>
<dbReference type="InterPro" id="IPR025121">
    <property type="entry name" value="GTPase_HflX_N"/>
</dbReference>
<dbReference type="RefSeq" id="WP_009532399.1">
    <property type="nucleotide sequence ID" value="NZ_JH590861.1"/>
</dbReference>
<keyword evidence="3 6" id="KW-0547">Nucleotide-binding</keyword>
<dbReference type="Gene3D" id="3.40.50.300">
    <property type="entry name" value="P-loop containing nucleotide triphosphate hydrolases"/>
    <property type="match status" value="1"/>
</dbReference>
<gene>
    <name evidence="6" type="primary">hflX</name>
    <name evidence="10" type="ORF">HMPREF9623_00566</name>
</gene>
<dbReference type="InterPro" id="IPR042108">
    <property type="entry name" value="GTPase_HflX_N_sf"/>
</dbReference>
<dbReference type="PIRSF" id="PIRSF006809">
    <property type="entry name" value="GTP-binding_hflX_prd"/>
    <property type="match status" value="1"/>
</dbReference>
<feature type="binding site" evidence="7">
    <location>
        <begin position="233"/>
        <end position="237"/>
    </location>
    <ligand>
        <name>GTP</name>
        <dbReference type="ChEBI" id="CHEBI:37565"/>
    </ligand>
</feature>
<keyword evidence="5 6" id="KW-0342">GTP-binding</keyword>
<dbReference type="HAMAP" id="MF_00900">
    <property type="entry name" value="GTPase_HflX"/>
    <property type="match status" value="1"/>
</dbReference>
<evidence type="ECO:0000256" key="4">
    <source>
        <dbReference type="ARBA" id="ARBA00022842"/>
    </source>
</evidence>
<dbReference type="GO" id="GO:0043022">
    <property type="term" value="F:ribosome binding"/>
    <property type="evidence" value="ECO:0007669"/>
    <property type="project" value="TreeGrafter"/>
</dbReference>
<dbReference type="PANTHER" id="PTHR10229">
    <property type="entry name" value="GTP-BINDING PROTEIN HFLX"/>
    <property type="match status" value="1"/>
</dbReference>
<dbReference type="Proteomes" id="UP000018466">
    <property type="component" value="Unassembled WGS sequence"/>
</dbReference>
<proteinExistence type="inferred from homology"/>
<evidence type="ECO:0000256" key="1">
    <source>
        <dbReference type="ARBA" id="ARBA00022490"/>
    </source>
</evidence>
<dbReference type="InterPro" id="IPR027417">
    <property type="entry name" value="P-loop_NTPase"/>
</dbReference>
<dbReference type="Pfam" id="PF01926">
    <property type="entry name" value="MMR_HSR1"/>
    <property type="match status" value="1"/>
</dbReference>
<dbReference type="CDD" id="cd01878">
    <property type="entry name" value="HflX"/>
    <property type="match status" value="1"/>
</dbReference>
<dbReference type="AlphaFoldDB" id="A0AA36Y689"/>
<dbReference type="PANTHER" id="PTHR10229:SF0">
    <property type="entry name" value="GTP-BINDING PROTEIN 6-RELATED"/>
    <property type="match status" value="1"/>
</dbReference>
<dbReference type="EMBL" id="AGEL01000004">
    <property type="protein sequence ID" value="EHO17712.1"/>
    <property type="molecule type" value="Genomic_DNA"/>
</dbReference>
<evidence type="ECO:0000256" key="2">
    <source>
        <dbReference type="ARBA" id="ARBA00022723"/>
    </source>
</evidence>
<evidence type="ECO:0000313" key="10">
    <source>
        <dbReference type="EMBL" id="EHO17712.1"/>
    </source>
</evidence>
<dbReference type="GO" id="GO:0046872">
    <property type="term" value="F:metal ion binding"/>
    <property type="evidence" value="ECO:0007669"/>
    <property type="project" value="UniProtKB-KW"/>
</dbReference>
<feature type="binding site" evidence="7">
    <location>
        <begin position="255"/>
        <end position="258"/>
    </location>
    <ligand>
        <name>GTP</name>
        <dbReference type="ChEBI" id="CHEBI:37565"/>
    </ligand>
</feature>
<comment type="function">
    <text evidence="6">GTPase that associates with the 50S ribosomal subunit and may have a role during protein synthesis or ribosome biogenesis.</text>
</comment>
<dbReference type="Gene3D" id="6.10.250.2860">
    <property type="match status" value="1"/>
</dbReference>
<dbReference type="GO" id="GO:0003924">
    <property type="term" value="F:GTPase activity"/>
    <property type="evidence" value="ECO:0007669"/>
    <property type="project" value="UniProtKB-UniRule"/>
</dbReference>
<evidence type="ECO:0000259" key="9">
    <source>
        <dbReference type="PROSITE" id="PS51705"/>
    </source>
</evidence>
<reference evidence="10 11" key="1">
    <citation type="submission" date="2011-10" db="EMBL/GenBank/DDBJ databases">
        <title>The Genome Sequence of Lachnospiraceae bacterium ACC2.</title>
        <authorList>
            <consortium name="The Broad Institute Genome Sequencing Platform"/>
            <person name="Earl A."/>
            <person name="Ward D."/>
            <person name="Feldgarden M."/>
            <person name="Gevers D."/>
            <person name="Sizova M."/>
            <person name="Hazen A."/>
            <person name="Epstein S."/>
            <person name="Young S.K."/>
            <person name="Zeng Q."/>
            <person name="Gargeya S."/>
            <person name="Fitzgerald M."/>
            <person name="Haas B."/>
            <person name="Abouelleil A."/>
            <person name="Alvarado L."/>
            <person name="Arachchi H.M."/>
            <person name="Berlin A."/>
            <person name="Brown A."/>
            <person name="Chapman S.B."/>
            <person name="Chen Z."/>
            <person name="Dunbar C."/>
            <person name="Freedman E."/>
            <person name="Gearin G."/>
            <person name="Goldberg J."/>
            <person name="Griggs A."/>
            <person name="Gujja S."/>
            <person name="Heiman D."/>
            <person name="Howarth C."/>
            <person name="Larson L."/>
            <person name="Lui A."/>
            <person name="MacDonald P.J.P."/>
            <person name="Montmayeur A."/>
            <person name="Murphy C."/>
            <person name="Neiman D."/>
            <person name="Pearson M."/>
            <person name="Priest M."/>
            <person name="Roberts A."/>
            <person name="Saif S."/>
            <person name="Shea T."/>
            <person name="Shenoy N."/>
            <person name="Sisk P."/>
            <person name="Stolte C."/>
            <person name="Sykes S."/>
            <person name="Wortman J."/>
            <person name="Nusbaum C."/>
            <person name="Birren B."/>
        </authorList>
    </citation>
    <scope>NUCLEOTIDE SEQUENCE [LARGE SCALE GENOMIC DNA]</scope>
    <source>
        <strain evidence="10 11">ACC2</strain>
    </source>
</reference>
<keyword evidence="1 6" id="KW-0963">Cytoplasm</keyword>
<dbReference type="GO" id="GO:0005737">
    <property type="term" value="C:cytoplasm"/>
    <property type="evidence" value="ECO:0007669"/>
    <property type="project" value="UniProtKB-SubCell"/>
</dbReference>
<feature type="binding site" evidence="7">
    <location>
        <begin position="208"/>
        <end position="215"/>
    </location>
    <ligand>
        <name>GTP</name>
        <dbReference type="ChEBI" id="CHEBI:37565"/>
    </ligand>
</feature>
<dbReference type="InterPro" id="IPR006073">
    <property type="entry name" value="GTP-bd"/>
</dbReference>
<dbReference type="GO" id="GO:0005525">
    <property type="term" value="F:GTP binding"/>
    <property type="evidence" value="ECO:0007669"/>
    <property type="project" value="UniProtKB-UniRule"/>
</dbReference>
<dbReference type="FunFam" id="3.40.50.11060:FF:000001">
    <property type="entry name" value="GTPase HflX"/>
    <property type="match status" value="1"/>
</dbReference>
<dbReference type="PROSITE" id="PS51705">
    <property type="entry name" value="G_HFLX"/>
    <property type="match status" value="1"/>
</dbReference>
<dbReference type="NCBIfam" id="TIGR03156">
    <property type="entry name" value="GTP_HflX"/>
    <property type="match status" value="1"/>
</dbReference>
<keyword evidence="2 8" id="KW-0479">Metal-binding</keyword>
<dbReference type="GeneID" id="86940340"/>
<feature type="binding site" evidence="8">
    <location>
        <position position="215"/>
    </location>
    <ligand>
        <name>Mg(2+)</name>
        <dbReference type="ChEBI" id="CHEBI:18420"/>
    </ligand>
</feature>
<dbReference type="InterPro" id="IPR030394">
    <property type="entry name" value="G_HFLX_dom"/>
</dbReference>